<accession>A0A7S3VTN4</accession>
<feature type="compositionally biased region" description="Basic and acidic residues" evidence="6">
    <location>
        <begin position="213"/>
        <end position="224"/>
    </location>
</feature>
<dbReference type="AlphaFoldDB" id="A0A7S3VTN4"/>
<evidence type="ECO:0000313" key="9">
    <source>
        <dbReference type="EMBL" id="CAE0503668.1"/>
    </source>
</evidence>
<evidence type="ECO:0000256" key="6">
    <source>
        <dbReference type="SAM" id="MobiDB-lite"/>
    </source>
</evidence>
<sequence>MAVPGMEAKLLLRRAFTELHTAQLTARVVCGSWCPTMDLLALVTDDSQLSIHRLDWQKLWTASLDSPVTAMCWRPDGKVLATGHENGAIALYNVERCEMMQHVSLHPPGVPIVNLAWVDATPSGQAHTNFRKLFQYRYSRFFSRPPHNPNPKAAAMAAAGADLDITGSAPANEWPAPPEVLGLLVSCDAHGSVRLSAFGLKQLAALSSSPPTRRLDGSNRHLEPGTEGSSKGGQQQQQNMQIKSHLSHDLQYLVTTHCFGASVGQGGLSCVVRNMGAVHSQQQPLLQLSVLSWTLKEMLELATLGVAAASKEWSGAQQEVSKRHRQMVNTLEDHDPSATDPAGELACMLAAGHVSPGMHAFLTGTLTEHGLRRMAKMVDSAVQAVHAILLDQVAPAVEVATFILGELRGLATGLGPSSASALGLQVADCRAAEVECSKLVLQAEALRLSLTRIGCQYRAFHTWLLKTVLLLEEEENPEGSGGPPQNAAALVVISVRKVLDFLSSQFLEDAVAPDLQEPSVSTCHEGCCPASLVFDPVLPQEEIKALQELMVGCSEESASSGKTGENSSSAASGAPAGAEEEAEEAASGLGSAWPSKPFVAQLQLVSELAKQLDNRVCSALSPGCSTVLEVQLLPSHGEPSTPSMPGQAPTSGPHHHLQQQQQQQHPHTPHTHSNTDQPTCSTAWCVHISQGNRNRGANGEASSRGGRDLSSAAYIAVHVPAKTLSSTAAAAAAAPGDALPQRSVSPATAAGASTGCHPWHSEARSQGPQPSLAGQLARSHGVSGLLLARLSMPASPPPPSCDSPLSKGGIQVEGLLVLLQPHHSILDMASYKDEHLALLLQRAHRSHSNSTGMVDGVGSAAHRGSTDHAPEEDCGSAGGGCGGCGDIDDGVSRSRGALAGGSSSSSSNSSEPGGLLVLLPPPQLRPIEDLGSSSSLLQACIQQGHVESFSSLTQPPHDQQDQHQQVHQQDDGGPADSECPLPGLRARGHGSSAATALEQPLGEERACGTEQQGHFAQASTFERQAQGSVAARTEDSVGADVGMAVFQPPLLMSGPRGVAVAFTGGGKAVVLDMQEDEEPEEEEEQGDGDEEGSGEDEGEGGPMQEDV</sequence>
<feature type="compositionally biased region" description="Low complexity" evidence="6">
    <location>
        <begin position="895"/>
        <end position="918"/>
    </location>
</feature>
<dbReference type="Pfam" id="PF12896">
    <property type="entry name" value="ANAPC4"/>
    <property type="match status" value="1"/>
</dbReference>
<dbReference type="PANTHER" id="PTHR13260">
    <property type="entry name" value="ANAPHASE PROMOTING COMPLEX SUBUNIT 4 APC4"/>
    <property type="match status" value="1"/>
</dbReference>
<evidence type="ECO:0000256" key="1">
    <source>
        <dbReference type="ARBA" id="ARBA00016067"/>
    </source>
</evidence>
<keyword evidence="5" id="KW-0131">Cell cycle</keyword>
<dbReference type="SUPFAM" id="SSF50978">
    <property type="entry name" value="WD40 repeat-like"/>
    <property type="match status" value="1"/>
</dbReference>
<dbReference type="InterPro" id="IPR024789">
    <property type="entry name" value="APC4"/>
</dbReference>
<evidence type="ECO:0000259" key="7">
    <source>
        <dbReference type="Pfam" id="PF12894"/>
    </source>
</evidence>
<feature type="region of interest" description="Disordered" evidence="6">
    <location>
        <begin position="848"/>
        <end position="876"/>
    </location>
</feature>
<keyword evidence="4" id="KW-0833">Ubl conjugation pathway</keyword>
<evidence type="ECO:0000256" key="5">
    <source>
        <dbReference type="ARBA" id="ARBA00023306"/>
    </source>
</evidence>
<feature type="region of interest" description="Disordered" evidence="6">
    <location>
        <begin position="556"/>
        <end position="590"/>
    </location>
</feature>
<dbReference type="GO" id="GO:0031145">
    <property type="term" value="P:anaphase-promoting complex-dependent catabolic process"/>
    <property type="evidence" value="ECO:0007669"/>
    <property type="project" value="InterPro"/>
</dbReference>
<feature type="domain" description="Anaphase-promoting complex subunit 4-like WD40" evidence="7">
    <location>
        <begin position="32"/>
        <end position="118"/>
    </location>
</feature>
<dbReference type="GO" id="GO:0005680">
    <property type="term" value="C:anaphase-promoting complex"/>
    <property type="evidence" value="ECO:0007669"/>
    <property type="project" value="InterPro"/>
</dbReference>
<feature type="compositionally biased region" description="Acidic residues" evidence="6">
    <location>
        <begin position="1073"/>
        <end position="1107"/>
    </location>
</feature>
<feature type="region of interest" description="Disordered" evidence="6">
    <location>
        <begin position="736"/>
        <end position="778"/>
    </location>
</feature>
<feature type="region of interest" description="Disordered" evidence="6">
    <location>
        <begin position="895"/>
        <end position="920"/>
    </location>
</feature>
<reference evidence="9" key="1">
    <citation type="submission" date="2021-01" db="EMBL/GenBank/DDBJ databases">
        <authorList>
            <person name="Corre E."/>
            <person name="Pelletier E."/>
            <person name="Niang G."/>
            <person name="Scheremetjew M."/>
            <person name="Finn R."/>
            <person name="Kale V."/>
            <person name="Holt S."/>
            <person name="Cochrane G."/>
            <person name="Meng A."/>
            <person name="Brown T."/>
            <person name="Cohen L."/>
        </authorList>
    </citation>
    <scope>NUCLEOTIDE SEQUENCE</scope>
    <source>
        <strain evidence="9">CCMP1320</strain>
    </source>
</reference>
<dbReference type="Pfam" id="PF12894">
    <property type="entry name" value="ANAPC4_WD40"/>
    <property type="match status" value="1"/>
</dbReference>
<dbReference type="EMBL" id="HBIP01030850">
    <property type="protein sequence ID" value="CAE0503668.1"/>
    <property type="molecule type" value="Transcribed_RNA"/>
</dbReference>
<dbReference type="PANTHER" id="PTHR13260:SF0">
    <property type="entry name" value="ANAPHASE-PROMOTING COMPLEX SUBUNIT 4"/>
    <property type="match status" value="1"/>
</dbReference>
<keyword evidence="2" id="KW-0132">Cell division</keyword>
<evidence type="ECO:0000259" key="8">
    <source>
        <dbReference type="Pfam" id="PF12896"/>
    </source>
</evidence>
<dbReference type="InterPro" id="IPR036322">
    <property type="entry name" value="WD40_repeat_dom_sf"/>
</dbReference>
<feature type="region of interest" description="Disordered" evidence="6">
    <location>
        <begin position="634"/>
        <end position="678"/>
    </location>
</feature>
<dbReference type="GO" id="GO:0034399">
    <property type="term" value="C:nuclear periphery"/>
    <property type="evidence" value="ECO:0007669"/>
    <property type="project" value="TreeGrafter"/>
</dbReference>
<feature type="domain" description="Anaphase-promoting complex subunit 4 long" evidence="8">
    <location>
        <begin position="273"/>
        <end position="473"/>
    </location>
</feature>
<evidence type="ECO:0000256" key="2">
    <source>
        <dbReference type="ARBA" id="ARBA00022618"/>
    </source>
</evidence>
<dbReference type="InterPro" id="IPR024977">
    <property type="entry name" value="Apc4-like_WD40_dom"/>
</dbReference>
<feature type="compositionally biased region" description="Low complexity" evidence="6">
    <location>
        <begin position="954"/>
        <end position="967"/>
    </location>
</feature>
<dbReference type="InterPro" id="IPR024790">
    <property type="entry name" value="APC4_long_dom"/>
</dbReference>
<organism evidence="9">
    <name type="scientific">Dunaliella tertiolecta</name>
    <name type="common">Green alga</name>
    <dbReference type="NCBI Taxonomy" id="3047"/>
    <lineage>
        <taxon>Eukaryota</taxon>
        <taxon>Viridiplantae</taxon>
        <taxon>Chlorophyta</taxon>
        <taxon>core chlorophytes</taxon>
        <taxon>Chlorophyceae</taxon>
        <taxon>CS clade</taxon>
        <taxon>Chlamydomonadales</taxon>
        <taxon>Dunaliellaceae</taxon>
        <taxon>Dunaliella</taxon>
    </lineage>
</organism>
<feature type="region of interest" description="Disordered" evidence="6">
    <location>
        <begin position="950"/>
        <end position="982"/>
    </location>
</feature>
<feature type="compositionally biased region" description="Polar residues" evidence="6">
    <location>
        <begin position="638"/>
        <end position="650"/>
    </location>
</feature>
<evidence type="ECO:0000256" key="3">
    <source>
        <dbReference type="ARBA" id="ARBA00022776"/>
    </source>
</evidence>
<gene>
    <name evidence="9" type="ORF">DTER00134_LOCUS18741</name>
</gene>
<dbReference type="GO" id="GO:0070979">
    <property type="term" value="P:protein K11-linked ubiquitination"/>
    <property type="evidence" value="ECO:0007669"/>
    <property type="project" value="TreeGrafter"/>
</dbReference>
<feature type="region of interest" description="Disordered" evidence="6">
    <location>
        <begin position="208"/>
        <end position="242"/>
    </location>
</feature>
<feature type="region of interest" description="Disordered" evidence="6">
    <location>
        <begin position="1071"/>
        <end position="1107"/>
    </location>
</feature>
<proteinExistence type="predicted"/>
<protein>
    <recommendedName>
        <fullName evidence="1">Anaphase-promoting complex subunit 4</fullName>
    </recommendedName>
</protein>
<feature type="compositionally biased region" description="Low complexity" evidence="6">
    <location>
        <begin position="564"/>
        <end position="577"/>
    </location>
</feature>
<name>A0A7S3VTN4_DUNTE</name>
<keyword evidence="3" id="KW-0498">Mitosis</keyword>
<dbReference type="InterPro" id="IPR001680">
    <property type="entry name" value="WD40_rpt"/>
</dbReference>
<dbReference type="SMART" id="SM00320">
    <property type="entry name" value="WD40"/>
    <property type="match status" value="2"/>
</dbReference>
<evidence type="ECO:0000256" key="4">
    <source>
        <dbReference type="ARBA" id="ARBA00022786"/>
    </source>
</evidence>
<dbReference type="Gene3D" id="2.130.10.10">
    <property type="entry name" value="YVTN repeat-like/Quinoprotein amine dehydrogenase"/>
    <property type="match status" value="1"/>
</dbReference>
<dbReference type="InterPro" id="IPR015943">
    <property type="entry name" value="WD40/YVTN_repeat-like_dom_sf"/>
</dbReference>
<dbReference type="GO" id="GO:0051301">
    <property type="term" value="P:cell division"/>
    <property type="evidence" value="ECO:0007669"/>
    <property type="project" value="UniProtKB-KW"/>
</dbReference>